<proteinExistence type="inferred from homology"/>
<dbReference type="GO" id="GO:0003677">
    <property type="term" value="F:DNA binding"/>
    <property type="evidence" value="ECO:0007669"/>
    <property type="project" value="UniProtKB-KW"/>
</dbReference>
<dbReference type="PANTHER" id="PTHR13710">
    <property type="entry name" value="DNA HELICASE RECQ FAMILY MEMBER"/>
    <property type="match status" value="1"/>
</dbReference>
<feature type="region of interest" description="Disordered" evidence="7">
    <location>
        <begin position="305"/>
        <end position="328"/>
    </location>
</feature>
<evidence type="ECO:0000256" key="3">
    <source>
        <dbReference type="ARBA" id="ARBA00023235"/>
    </source>
</evidence>
<dbReference type="SUPFAM" id="SSF52540">
    <property type="entry name" value="P-loop containing nucleoside triphosphate hydrolases"/>
    <property type="match status" value="1"/>
</dbReference>
<evidence type="ECO:0000313" key="9">
    <source>
        <dbReference type="EMBL" id="KAK2558638.1"/>
    </source>
</evidence>
<evidence type="ECO:0000256" key="5">
    <source>
        <dbReference type="ARBA" id="ARBA00034808"/>
    </source>
</evidence>
<dbReference type="Pfam" id="PF00271">
    <property type="entry name" value="Helicase_C"/>
    <property type="match status" value="1"/>
</dbReference>
<keyword evidence="3" id="KW-0413">Isomerase</keyword>
<dbReference type="GO" id="GO:0043138">
    <property type="term" value="F:3'-5' DNA helicase activity"/>
    <property type="evidence" value="ECO:0007669"/>
    <property type="project" value="UniProtKB-EC"/>
</dbReference>
<evidence type="ECO:0000256" key="2">
    <source>
        <dbReference type="ARBA" id="ARBA00023125"/>
    </source>
</evidence>
<dbReference type="PROSITE" id="PS51194">
    <property type="entry name" value="HELICASE_CTER"/>
    <property type="match status" value="1"/>
</dbReference>
<organism evidence="9 10">
    <name type="scientific">Acropora cervicornis</name>
    <name type="common">Staghorn coral</name>
    <dbReference type="NCBI Taxonomy" id="6130"/>
    <lineage>
        <taxon>Eukaryota</taxon>
        <taxon>Metazoa</taxon>
        <taxon>Cnidaria</taxon>
        <taxon>Anthozoa</taxon>
        <taxon>Hexacorallia</taxon>
        <taxon>Scleractinia</taxon>
        <taxon>Astrocoeniina</taxon>
        <taxon>Acroporidae</taxon>
        <taxon>Acropora</taxon>
    </lineage>
</organism>
<keyword evidence="9" id="KW-0547">Nucleotide-binding</keyword>
<name>A0AAD9QC98_ACRCE</name>
<evidence type="ECO:0000256" key="6">
    <source>
        <dbReference type="ARBA" id="ARBA00044566"/>
    </source>
</evidence>
<sequence length="328" mass="36319">MADVDLLLFEIASTLKSTVDSKFPEFDQLKLEQVLSIVQFVIRKDAFAVLPTGFGKSVIFQVIPITCFILAARAACLSGGNIDEKGIEQGDYSFIFTSPESVIRNEKWPKMLRTNVYKERLFGLVTDEAHVIPKCMSFTVYVGYGGVSGKEHFAAFRECFGKLGELRSLFPPLSPVLALTALLQEIGPNTPRTIIYCKQQKECGRLFCHLKLELGGNAYYPLHCVPSSTNMIIGLYHHNTLKKNQDRVLDSLFHESGVCRVVFASTALGMGFNIKDIHMVIHYGPPMLPEVEFSFDLEYGAHYDSEKSSSDGGSAEASLSEMSGVSCL</sequence>
<dbReference type="InterPro" id="IPR001650">
    <property type="entry name" value="Helicase_C-like"/>
</dbReference>
<reference evidence="9" key="1">
    <citation type="journal article" date="2023" name="G3 (Bethesda)">
        <title>Whole genome assembly and annotation of the endangered Caribbean coral Acropora cervicornis.</title>
        <authorList>
            <person name="Selwyn J.D."/>
            <person name="Vollmer S.V."/>
        </authorList>
    </citation>
    <scope>NUCLEOTIDE SEQUENCE</scope>
    <source>
        <strain evidence="9">K2</strain>
    </source>
</reference>
<dbReference type="EC" id="5.6.2.4" evidence="5"/>
<dbReference type="GO" id="GO:0005694">
    <property type="term" value="C:chromosome"/>
    <property type="evidence" value="ECO:0007669"/>
    <property type="project" value="TreeGrafter"/>
</dbReference>
<dbReference type="EMBL" id="JARQWQ010000043">
    <property type="protein sequence ID" value="KAK2558638.1"/>
    <property type="molecule type" value="Genomic_DNA"/>
</dbReference>
<keyword evidence="9" id="KW-0067">ATP-binding</keyword>
<feature type="domain" description="Helicase C-terminal" evidence="8">
    <location>
        <begin position="178"/>
        <end position="328"/>
    </location>
</feature>
<keyword evidence="9" id="KW-0378">Hydrolase</keyword>
<comment type="caution">
    <text evidence="9">The sequence shown here is derived from an EMBL/GenBank/DDBJ whole genome shotgun (WGS) entry which is preliminary data.</text>
</comment>
<keyword evidence="10" id="KW-1185">Reference proteome</keyword>
<evidence type="ECO:0000256" key="4">
    <source>
        <dbReference type="ARBA" id="ARBA00034617"/>
    </source>
</evidence>
<keyword evidence="9" id="KW-0347">Helicase</keyword>
<protein>
    <recommendedName>
        <fullName evidence="5">DNA 3'-5' helicase</fullName>
        <ecNumber evidence="5">5.6.2.4</ecNumber>
    </recommendedName>
    <alternativeName>
        <fullName evidence="6">DNA 3'-5' helicase Q1</fullName>
    </alternativeName>
</protein>
<dbReference type="AlphaFoldDB" id="A0AAD9QC98"/>
<evidence type="ECO:0000313" key="10">
    <source>
        <dbReference type="Proteomes" id="UP001249851"/>
    </source>
</evidence>
<dbReference type="GO" id="GO:0000724">
    <property type="term" value="P:double-strand break repair via homologous recombination"/>
    <property type="evidence" value="ECO:0007669"/>
    <property type="project" value="TreeGrafter"/>
</dbReference>
<keyword evidence="2" id="KW-0238">DNA-binding</keyword>
<dbReference type="GO" id="GO:0009378">
    <property type="term" value="F:four-way junction helicase activity"/>
    <property type="evidence" value="ECO:0007669"/>
    <property type="project" value="TreeGrafter"/>
</dbReference>
<dbReference type="InterPro" id="IPR027417">
    <property type="entry name" value="P-loop_NTPase"/>
</dbReference>
<evidence type="ECO:0000259" key="8">
    <source>
        <dbReference type="PROSITE" id="PS51194"/>
    </source>
</evidence>
<evidence type="ECO:0000256" key="1">
    <source>
        <dbReference type="ARBA" id="ARBA00005446"/>
    </source>
</evidence>
<evidence type="ECO:0000256" key="7">
    <source>
        <dbReference type="SAM" id="MobiDB-lite"/>
    </source>
</evidence>
<reference evidence="9" key="2">
    <citation type="journal article" date="2023" name="Science">
        <title>Genomic signatures of disease resistance in endangered staghorn corals.</title>
        <authorList>
            <person name="Vollmer S.V."/>
            <person name="Selwyn J.D."/>
            <person name="Despard B.A."/>
            <person name="Roesel C.L."/>
        </authorList>
    </citation>
    <scope>NUCLEOTIDE SEQUENCE</scope>
    <source>
        <strain evidence="9">K2</strain>
    </source>
</reference>
<comment type="similarity">
    <text evidence="1">Belongs to the helicase family. RecQ subfamily.</text>
</comment>
<dbReference type="Proteomes" id="UP001249851">
    <property type="component" value="Unassembled WGS sequence"/>
</dbReference>
<comment type="catalytic activity">
    <reaction evidence="4">
        <text>Couples ATP hydrolysis with the unwinding of duplex DNA by translocating in the 3'-5' direction.</text>
        <dbReference type="EC" id="5.6.2.4"/>
    </reaction>
</comment>
<dbReference type="Gene3D" id="3.40.50.300">
    <property type="entry name" value="P-loop containing nucleotide triphosphate hydrolases"/>
    <property type="match status" value="3"/>
</dbReference>
<dbReference type="GO" id="GO:0005737">
    <property type="term" value="C:cytoplasm"/>
    <property type="evidence" value="ECO:0007669"/>
    <property type="project" value="TreeGrafter"/>
</dbReference>
<accession>A0AAD9QC98</accession>
<dbReference type="PANTHER" id="PTHR13710:SF105">
    <property type="entry name" value="ATP-DEPENDENT DNA HELICASE Q1"/>
    <property type="match status" value="1"/>
</dbReference>
<gene>
    <name evidence="9" type="ORF">P5673_018831</name>
</gene>